<proteinExistence type="predicted"/>
<evidence type="ECO:0000313" key="2">
    <source>
        <dbReference type="Proteomes" id="UP000053257"/>
    </source>
</evidence>
<dbReference type="AlphaFoldDB" id="A0A0C3S9U0"/>
<organism evidence="1 2">
    <name type="scientific">Phlebiopsis gigantea (strain 11061_1 CR5-6)</name>
    <name type="common">White-rot fungus</name>
    <name type="synonym">Peniophora gigantea</name>
    <dbReference type="NCBI Taxonomy" id="745531"/>
    <lineage>
        <taxon>Eukaryota</taxon>
        <taxon>Fungi</taxon>
        <taxon>Dikarya</taxon>
        <taxon>Basidiomycota</taxon>
        <taxon>Agaricomycotina</taxon>
        <taxon>Agaricomycetes</taxon>
        <taxon>Polyporales</taxon>
        <taxon>Phanerochaetaceae</taxon>
        <taxon>Phlebiopsis</taxon>
    </lineage>
</organism>
<dbReference type="HOGENOM" id="CLU_2050477_0_0_1"/>
<dbReference type="Proteomes" id="UP000053257">
    <property type="component" value="Unassembled WGS sequence"/>
</dbReference>
<name>A0A0C3S9U0_PHLG1</name>
<keyword evidence="2" id="KW-1185">Reference proteome</keyword>
<gene>
    <name evidence="1" type="ORF">PHLGIDRAFT_459486</name>
</gene>
<reference evidence="1 2" key="1">
    <citation type="journal article" date="2014" name="PLoS Genet.">
        <title>Analysis of the Phlebiopsis gigantea genome, transcriptome and secretome provides insight into its pioneer colonization strategies of wood.</title>
        <authorList>
            <person name="Hori C."/>
            <person name="Ishida T."/>
            <person name="Igarashi K."/>
            <person name="Samejima M."/>
            <person name="Suzuki H."/>
            <person name="Master E."/>
            <person name="Ferreira P."/>
            <person name="Ruiz-Duenas F.J."/>
            <person name="Held B."/>
            <person name="Canessa P."/>
            <person name="Larrondo L.F."/>
            <person name="Schmoll M."/>
            <person name="Druzhinina I.S."/>
            <person name="Kubicek C.P."/>
            <person name="Gaskell J.A."/>
            <person name="Kersten P."/>
            <person name="St John F."/>
            <person name="Glasner J."/>
            <person name="Sabat G."/>
            <person name="Splinter BonDurant S."/>
            <person name="Syed K."/>
            <person name="Yadav J."/>
            <person name="Mgbeahuruike A.C."/>
            <person name="Kovalchuk A."/>
            <person name="Asiegbu F.O."/>
            <person name="Lackner G."/>
            <person name="Hoffmeister D."/>
            <person name="Rencoret J."/>
            <person name="Gutierrez A."/>
            <person name="Sun H."/>
            <person name="Lindquist E."/>
            <person name="Barry K."/>
            <person name="Riley R."/>
            <person name="Grigoriev I.V."/>
            <person name="Henrissat B."/>
            <person name="Kues U."/>
            <person name="Berka R.M."/>
            <person name="Martinez A.T."/>
            <person name="Covert S.F."/>
            <person name="Blanchette R.A."/>
            <person name="Cullen D."/>
        </authorList>
    </citation>
    <scope>NUCLEOTIDE SEQUENCE [LARGE SCALE GENOMIC DNA]</scope>
    <source>
        <strain evidence="1 2">11061_1 CR5-6</strain>
    </source>
</reference>
<protein>
    <submittedName>
        <fullName evidence="1">Uncharacterized protein</fullName>
    </submittedName>
</protein>
<evidence type="ECO:0000313" key="1">
    <source>
        <dbReference type="EMBL" id="KIP06470.1"/>
    </source>
</evidence>
<sequence>MRGALYLFAVSTVRASQIFPLFAGDKDRACDARPEAAASQLTRRSEAFARQTSMRVSDSMNWTPPALSDWASFHSLNTERNMKAPCIAFPDATIVVPTTREVRGCPGWASAASVDVFCAR</sequence>
<dbReference type="EMBL" id="KN840517">
    <property type="protein sequence ID" value="KIP06470.1"/>
    <property type="molecule type" value="Genomic_DNA"/>
</dbReference>
<accession>A0A0C3S9U0</accession>